<sequence length="31" mass="3293">MISAMVEKDTHIVARLAGIPKAGCRDVDHAS</sequence>
<protein>
    <submittedName>
        <fullName evidence="1">Uncharacterized protein</fullName>
    </submittedName>
</protein>
<dbReference type="STRING" id="864069.MicloDRAFT_00029640"/>
<proteinExistence type="predicted"/>
<name>I4YR23_9HYPH</name>
<organism evidence="1 2">
    <name type="scientific">Microvirga lotononidis</name>
    <dbReference type="NCBI Taxonomy" id="864069"/>
    <lineage>
        <taxon>Bacteria</taxon>
        <taxon>Pseudomonadati</taxon>
        <taxon>Pseudomonadota</taxon>
        <taxon>Alphaproteobacteria</taxon>
        <taxon>Hyphomicrobiales</taxon>
        <taxon>Methylobacteriaceae</taxon>
        <taxon>Microvirga</taxon>
    </lineage>
</organism>
<accession>I4YR23</accession>
<reference evidence="1 2" key="1">
    <citation type="submission" date="2012-02" db="EMBL/GenBank/DDBJ databases">
        <title>Improved High-Quality Draft sequence of Microvirga sp. WSM3557.</title>
        <authorList>
            <consortium name="US DOE Joint Genome Institute"/>
            <person name="Lucas S."/>
            <person name="Han J."/>
            <person name="Lapidus A."/>
            <person name="Cheng J.-F."/>
            <person name="Goodwin L."/>
            <person name="Pitluck S."/>
            <person name="Peters L."/>
            <person name="Zhang X."/>
            <person name="Detter J.C."/>
            <person name="Han C."/>
            <person name="Tapia R."/>
            <person name="Land M."/>
            <person name="Hauser L."/>
            <person name="Kyrpides N."/>
            <person name="Ivanova N."/>
            <person name="Pagani I."/>
            <person name="Brau L."/>
            <person name="Yates R."/>
            <person name="O'Hara G."/>
            <person name="Rui T."/>
            <person name="Howieson J."/>
            <person name="Reeve W."/>
            <person name="Woyke T."/>
        </authorList>
    </citation>
    <scope>NUCLEOTIDE SEQUENCE [LARGE SCALE GENOMIC DNA]</scope>
    <source>
        <strain evidence="1 2">WSM3557</strain>
    </source>
</reference>
<evidence type="ECO:0000313" key="2">
    <source>
        <dbReference type="Proteomes" id="UP000003947"/>
    </source>
</evidence>
<dbReference type="HOGENOM" id="CLU_219105_0_0_5"/>
<keyword evidence="2" id="KW-1185">Reference proteome</keyword>
<evidence type="ECO:0000313" key="1">
    <source>
        <dbReference type="EMBL" id="EIM26415.1"/>
    </source>
</evidence>
<gene>
    <name evidence="1" type="ORF">MicloDRAFT_00029640</name>
</gene>
<dbReference type="EMBL" id="JH660645">
    <property type="protein sequence ID" value="EIM26415.1"/>
    <property type="molecule type" value="Genomic_DNA"/>
</dbReference>
<dbReference type="Proteomes" id="UP000003947">
    <property type="component" value="Unassembled WGS sequence"/>
</dbReference>
<dbReference type="AlphaFoldDB" id="I4YR23"/>